<reference evidence="2" key="1">
    <citation type="submission" date="2020-02" db="EMBL/GenBank/DDBJ databases">
        <authorList>
            <person name="Scholz U."/>
            <person name="Mascher M."/>
            <person name="Fiebig A."/>
        </authorList>
    </citation>
    <scope>NUCLEOTIDE SEQUENCE</scope>
</reference>
<proteinExistence type="predicted"/>
<dbReference type="AlphaFoldDB" id="A0A7I8L3Z9"/>
<dbReference type="EMBL" id="LR746273">
    <property type="protein sequence ID" value="CAA7404005.1"/>
    <property type="molecule type" value="Genomic_DNA"/>
</dbReference>
<sequence length="75" mass="7887">MMSVPGECESGGNRVPPGDSYSLSHTCTTTPCPTAGWPPVMWKGGGMHIPLLVQATRAPTHGYSSTALPTRFKSV</sequence>
<name>A0A7I8L3Z9_SPIIN</name>
<evidence type="ECO:0000313" key="2">
    <source>
        <dbReference type="EMBL" id="CAA7404005.1"/>
    </source>
</evidence>
<organism evidence="2 3">
    <name type="scientific">Spirodela intermedia</name>
    <name type="common">Intermediate duckweed</name>
    <dbReference type="NCBI Taxonomy" id="51605"/>
    <lineage>
        <taxon>Eukaryota</taxon>
        <taxon>Viridiplantae</taxon>
        <taxon>Streptophyta</taxon>
        <taxon>Embryophyta</taxon>
        <taxon>Tracheophyta</taxon>
        <taxon>Spermatophyta</taxon>
        <taxon>Magnoliopsida</taxon>
        <taxon>Liliopsida</taxon>
        <taxon>Araceae</taxon>
        <taxon>Lemnoideae</taxon>
        <taxon>Spirodela</taxon>
    </lineage>
</organism>
<keyword evidence="3" id="KW-1185">Reference proteome</keyword>
<evidence type="ECO:0000256" key="1">
    <source>
        <dbReference type="SAM" id="MobiDB-lite"/>
    </source>
</evidence>
<accession>A0A7I8L3Z9</accession>
<gene>
    <name evidence="2" type="ORF">SI8410_10014683</name>
</gene>
<evidence type="ECO:0000313" key="3">
    <source>
        <dbReference type="Proteomes" id="UP000663760"/>
    </source>
</evidence>
<feature type="region of interest" description="Disordered" evidence="1">
    <location>
        <begin position="1"/>
        <end position="23"/>
    </location>
</feature>
<protein>
    <submittedName>
        <fullName evidence="2">Uncharacterized protein</fullName>
    </submittedName>
</protein>
<dbReference type="Proteomes" id="UP000663760">
    <property type="component" value="Chromosome 10"/>
</dbReference>